<name>A0ABQ4TGF6_METOR</name>
<dbReference type="NCBIfam" id="TIGR01764">
    <property type="entry name" value="excise"/>
    <property type="match status" value="1"/>
</dbReference>
<organism evidence="2 3">
    <name type="scientific">Methylobacterium organophilum</name>
    <dbReference type="NCBI Taxonomy" id="410"/>
    <lineage>
        <taxon>Bacteria</taxon>
        <taxon>Pseudomonadati</taxon>
        <taxon>Pseudomonadota</taxon>
        <taxon>Alphaproteobacteria</taxon>
        <taxon>Hyphomicrobiales</taxon>
        <taxon>Methylobacteriaceae</taxon>
        <taxon>Methylobacterium</taxon>
    </lineage>
</organism>
<dbReference type="InterPro" id="IPR009061">
    <property type="entry name" value="DNA-bd_dom_put_sf"/>
</dbReference>
<keyword evidence="3" id="KW-1185">Reference proteome</keyword>
<comment type="caution">
    <text evidence="2">The sequence shown here is derived from an EMBL/GenBank/DDBJ whole genome shotgun (WGS) entry which is preliminary data.</text>
</comment>
<dbReference type="EMBL" id="BPQV01000016">
    <property type="protein sequence ID" value="GJE29541.1"/>
    <property type="molecule type" value="Genomic_DNA"/>
</dbReference>
<dbReference type="InterPro" id="IPR041657">
    <property type="entry name" value="HTH_17"/>
</dbReference>
<feature type="domain" description="Helix-turn-helix" evidence="1">
    <location>
        <begin position="31"/>
        <end position="78"/>
    </location>
</feature>
<evidence type="ECO:0000313" key="3">
    <source>
        <dbReference type="Proteomes" id="UP001055156"/>
    </source>
</evidence>
<dbReference type="InterPro" id="IPR010093">
    <property type="entry name" value="SinI_DNA-bd"/>
</dbReference>
<dbReference type="SUPFAM" id="SSF46955">
    <property type="entry name" value="Putative DNA-binding domain"/>
    <property type="match status" value="1"/>
</dbReference>
<protein>
    <recommendedName>
        <fullName evidence="1">Helix-turn-helix domain-containing protein</fullName>
    </recommendedName>
</protein>
<evidence type="ECO:0000313" key="2">
    <source>
        <dbReference type="EMBL" id="GJE29541.1"/>
    </source>
</evidence>
<sequence length="93" mass="10218">MRSERPRERAGGVAEAEAHRRRGPVFVPLAYRIEDAAAAIGISRSTLFEYIKDGRIPSRKIGSSTVIRHCDLEAFLDSAPFSAATKVAQRSMS</sequence>
<reference evidence="2" key="2">
    <citation type="submission" date="2021-08" db="EMBL/GenBank/DDBJ databases">
        <authorList>
            <person name="Tani A."/>
            <person name="Ola A."/>
            <person name="Ogura Y."/>
            <person name="Katsura K."/>
            <person name="Hayashi T."/>
        </authorList>
    </citation>
    <scope>NUCLEOTIDE SEQUENCE</scope>
    <source>
        <strain evidence="2">NBRC 15689</strain>
    </source>
</reference>
<gene>
    <name evidence="2" type="ORF">LKMONMHP_4423</name>
</gene>
<dbReference type="Proteomes" id="UP001055156">
    <property type="component" value="Unassembled WGS sequence"/>
</dbReference>
<proteinExistence type="predicted"/>
<accession>A0ABQ4TGF6</accession>
<reference evidence="2" key="1">
    <citation type="journal article" date="2021" name="Front. Microbiol.">
        <title>Comprehensive Comparative Genomics and Phenotyping of Methylobacterium Species.</title>
        <authorList>
            <person name="Alessa O."/>
            <person name="Ogura Y."/>
            <person name="Fujitani Y."/>
            <person name="Takami H."/>
            <person name="Hayashi T."/>
            <person name="Sahin N."/>
            <person name="Tani A."/>
        </authorList>
    </citation>
    <scope>NUCLEOTIDE SEQUENCE</scope>
    <source>
        <strain evidence="2">NBRC 15689</strain>
    </source>
</reference>
<evidence type="ECO:0000259" key="1">
    <source>
        <dbReference type="Pfam" id="PF12728"/>
    </source>
</evidence>
<dbReference type="Pfam" id="PF12728">
    <property type="entry name" value="HTH_17"/>
    <property type="match status" value="1"/>
</dbReference>